<dbReference type="RefSeq" id="WP_125261097.1">
    <property type="nucleotide sequence ID" value="NZ_CP114280.1"/>
</dbReference>
<dbReference type="InterPro" id="IPR022225">
    <property type="entry name" value="Phage_tail_fibre_N"/>
</dbReference>
<feature type="domain" description="Phage tail collar" evidence="1">
    <location>
        <begin position="177"/>
        <end position="224"/>
    </location>
</feature>
<dbReference type="Proteomes" id="UP001219630">
    <property type="component" value="Chromosome"/>
</dbReference>
<protein>
    <submittedName>
        <fullName evidence="3">Phage tail protein</fullName>
    </submittedName>
</protein>
<evidence type="ECO:0000259" key="2">
    <source>
        <dbReference type="Pfam" id="PF12571"/>
    </source>
</evidence>
<accession>A0ABY8G2R3</accession>
<evidence type="ECO:0000313" key="4">
    <source>
        <dbReference type="Proteomes" id="UP001219630"/>
    </source>
</evidence>
<dbReference type="EMBL" id="CP114280">
    <property type="protein sequence ID" value="WFN54209.1"/>
    <property type="molecule type" value="Genomic_DNA"/>
</dbReference>
<dbReference type="PANTHER" id="PTHR35191">
    <property type="entry name" value="PROPHAGE SIDE TAIL FIBER PROTEIN HOMOLOG STFQ-RELATED"/>
    <property type="match status" value="1"/>
</dbReference>
<dbReference type="InterPro" id="IPR051934">
    <property type="entry name" value="Phage_Tail_Fiber_Structural"/>
</dbReference>
<proteinExistence type="predicted"/>
<dbReference type="Pfam" id="PF07484">
    <property type="entry name" value="Collar"/>
    <property type="match status" value="1"/>
</dbReference>
<evidence type="ECO:0000313" key="3">
    <source>
        <dbReference type="EMBL" id="WFN54209.1"/>
    </source>
</evidence>
<reference evidence="3 4" key="1">
    <citation type="submission" date="2022-12" db="EMBL/GenBank/DDBJ databases">
        <title>Complete genome sequencing of Dickeya lacustris type strain LMG30899.</title>
        <authorList>
            <person name="Dobhal S."/>
            <person name="Arizala D."/>
            <person name="Arif M."/>
        </authorList>
    </citation>
    <scope>NUCLEOTIDE SEQUENCE [LARGE SCALE GENOMIC DNA]</scope>
    <source>
        <strain evidence="3 4">LMG30899</strain>
    </source>
</reference>
<dbReference type="SUPFAM" id="SSF88874">
    <property type="entry name" value="Receptor-binding domain of short tail fibre protein gp12"/>
    <property type="match status" value="1"/>
</dbReference>
<keyword evidence="4" id="KW-1185">Reference proteome</keyword>
<dbReference type="Gene3D" id="3.90.1340.10">
    <property type="entry name" value="Phage tail collar domain"/>
    <property type="match status" value="1"/>
</dbReference>
<evidence type="ECO:0000259" key="1">
    <source>
        <dbReference type="Pfam" id="PF07484"/>
    </source>
</evidence>
<sequence length="303" mass="32896">MGAKYFTLLTRLGEARLSEAISVGKPLEIAQMGVGDGGGTLQTPDSMQTQLVNERRRAPINSLSIDPHNANQIVAEQVIPENEGGFWIREMGLYDAAGNLIAVANCPETYKPELKEGSGRVQTVRMILIVSRTDALTLNFDPTVALATRRYADTLLADHVAKSNPHAQYLLISEFVGIPQPWPQAVAPTGWLKCNGQAFDKNRYPRLAQVYPSGILPDLRGEFIRGWDDGRGVDAGRELLTPQSQNIMPFNLGVRYSVTGIQGGATPINAIDGNGLYTGATTTFPGSETRPRNVAFNYIVKAA</sequence>
<gene>
    <name evidence="3" type="ORF">O1Q98_10890</name>
</gene>
<name>A0ABY8G2R3_9GAMM</name>
<organism evidence="3 4">
    <name type="scientific">Dickeya lacustris</name>
    <dbReference type="NCBI Taxonomy" id="2259638"/>
    <lineage>
        <taxon>Bacteria</taxon>
        <taxon>Pseudomonadati</taxon>
        <taxon>Pseudomonadota</taxon>
        <taxon>Gammaproteobacteria</taxon>
        <taxon>Enterobacterales</taxon>
        <taxon>Pectobacteriaceae</taxon>
        <taxon>Dickeya</taxon>
    </lineage>
</organism>
<feature type="domain" description="Phage tail fibre protein N-terminal" evidence="2">
    <location>
        <begin position="1"/>
        <end position="149"/>
    </location>
</feature>
<dbReference type="InterPro" id="IPR037053">
    <property type="entry name" value="Phage_tail_collar_dom_sf"/>
</dbReference>
<dbReference type="PANTHER" id="PTHR35191:SF1">
    <property type="entry name" value="PROPHAGE SIDE TAIL FIBER PROTEIN HOMOLOG STFQ-RELATED"/>
    <property type="match status" value="1"/>
</dbReference>
<dbReference type="InterPro" id="IPR011083">
    <property type="entry name" value="Phage_tail_collar_dom"/>
</dbReference>
<dbReference type="Pfam" id="PF12571">
    <property type="entry name" value="Phage_tail_fib"/>
    <property type="match status" value="1"/>
</dbReference>